<name>A0A1H9ZTE7_9FIRM</name>
<keyword evidence="2" id="KW-1185">Reference proteome</keyword>
<proteinExistence type="predicted"/>
<reference evidence="1 2" key="1">
    <citation type="submission" date="2016-10" db="EMBL/GenBank/DDBJ databases">
        <authorList>
            <person name="de Groot N.N."/>
        </authorList>
    </citation>
    <scope>NUCLEOTIDE SEQUENCE [LARGE SCALE GENOMIC DNA]</scope>
    <source>
        <strain evidence="1 2">DSM 1801</strain>
    </source>
</reference>
<dbReference type="STRING" id="29364.SAMN04487772_104114"/>
<dbReference type="EMBL" id="FOHN01000004">
    <property type="protein sequence ID" value="SES84984.1"/>
    <property type="molecule type" value="Genomic_DNA"/>
</dbReference>
<organism evidence="1 2">
    <name type="scientific">[Clostridium] polysaccharolyticum</name>
    <dbReference type="NCBI Taxonomy" id="29364"/>
    <lineage>
        <taxon>Bacteria</taxon>
        <taxon>Bacillati</taxon>
        <taxon>Bacillota</taxon>
        <taxon>Clostridia</taxon>
        <taxon>Lachnospirales</taxon>
        <taxon>Lachnospiraceae</taxon>
    </lineage>
</organism>
<accession>A0A1H9ZTE7</accession>
<dbReference type="InterPro" id="IPR045945">
    <property type="entry name" value="DUF6365"/>
</dbReference>
<sequence length="406" mass="47628">MRVAFIVTSYWAFGELLIAIQFAEELKNLQNRVLFIIPPTHKKNVEAKGFKYVTWIPKSRKFNQIILAEVEHSFCPEVVILSDFLNYSFADKHYGILREDLDIFGGKLATFDIYNWSLERKCMDTYGFVSPIPNKVDIKDYGAKILPCPLINPENKENELGYRYSVVHKLLDTSQKNKEELRKKYGFHVNEKIILVSYAKWQESHIQNEKVGHFIDFSGRLFDELIIQLSFYYTIICIGKETEGFRDYSNIHCYDSMPAKQFDEYAMTADLYIGKNMTSTSMIRLALSEIMCVNIINSIVFPHKIEEKSFGNFNYAAELEDIHMYKYMMLPVGWYEFLKPVFQNNPYADIVCMREQFKMNETMEVIHELLFNEQERARITERVAALKCSLEKLKSPIQIVNHIINE</sequence>
<gene>
    <name evidence="1" type="ORF">SAMN04487772_104114</name>
</gene>
<dbReference type="Pfam" id="PF19892">
    <property type="entry name" value="DUF6365"/>
    <property type="match status" value="1"/>
</dbReference>
<dbReference type="Proteomes" id="UP000199800">
    <property type="component" value="Unassembled WGS sequence"/>
</dbReference>
<protein>
    <submittedName>
        <fullName evidence="1">Uncharacterized protein</fullName>
    </submittedName>
</protein>
<evidence type="ECO:0000313" key="2">
    <source>
        <dbReference type="Proteomes" id="UP000199800"/>
    </source>
</evidence>
<dbReference type="AlphaFoldDB" id="A0A1H9ZTE7"/>
<evidence type="ECO:0000313" key="1">
    <source>
        <dbReference type="EMBL" id="SES84984.1"/>
    </source>
</evidence>
<dbReference type="OrthoDB" id="1738372at2"/>
<dbReference type="RefSeq" id="WP_092476659.1">
    <property type="nucleotide sequence ID" value="NZ_FOHN01000004.1"/>
</dbReference>